<protein>
    <recommendedName>
        <fullName evidence="2">Anti-sigma factor antagonist</fullName>
    </recommendedName>
</protein>
<accession>A0A1N6PQM0</accession>
<dbReference type="Pfam" id="PF01740">
    <property type="entry name" value="STAS"/>
    <property type="match status" value="1"/>
</dbReference>
<reference evidence="4 5" key="1">
    <citation type="submission" date="2017-01" db="EMBL/GenBank/DDBJ databases">
        <authorList>
            <person name="Mah S.A."/>
            <person name="Swanson W.J."/>
            <person name="Moy G.W."/>
            <person name="Vacquier V.D."/>
        </authorList>
    </citation>
    <scope>NUCLEOTIDE SEQUENCE [LARGE SCALE GENOMIC DNA]</scope>
    <source>
        <strain evidence="4 5">ASpG1</strain>
    </source>
</reference>
<evidence type="ECO:0000256" key="2">
    <source>
        <dbReference type="RuleBase" id="RU003749"/>
    </source>
</evidence>
<dbReference type="InterPro" id="IPR002645">
    <property type="entry name" value="STAS_dom"/>
</dbReference>
<feature type="domain" description="STAS" evidence="3">
    <location>
        <begin position="13"/>
        <end position="121"/>
    </location>
</feature>
<name>A0A1N6PQM0_9SPIO</name>
<sequence>MHDETGLYYWHDENRLVLFLTGRVTANEAFSLYQHIEPWLAEHPGSVLVADMDGTSYIDSTTIGTLIRLHKEMKREGGSFSLCNLSPPVEEIIRKTKLLNYFQVLQDEELRSLEHELFDRMPRRSATDVDSCFVLEAHNDLCQVVPELLPRFERLMAILAAEAGCPGGESPGAARV</sequence>
<dbReference type="STRING" id="159291.SAMN05920897_10392"/>
<evidence type="ECO:0000313" key="4">
    <source>
        <dbReference type="EMBL" id="SIQ06643.1"/>
    </source>
</evidence>
<evidence type="ECO:0000313" key="5">
    <source>
        <dbReference type="Proteomes" id="UP000186400"/>
    </source>
</evidence>
<dbReference type="Gene3D" id="3.30.750.24">
    <property type="entry name" value="STAS domain"/>
    <property type="match status" value="1"/>
</dbReference>
<gene>
    <name evidence="4" type="ORF">SAMN05920897_10392</name>
</gene>
<keyword evidence="5" id="KW-1185">Reference proteome</keyword>
<dbReference type="AlphaFoldDB" id="A0A1N6PQM0"/>
<dbReference type="CDD" id="cd07043">
    <property type="entry name" value="STAS_anti-anti-sigma_factors"/>
    <property type="match status" value="1"/>
</dbReference>
<comment type="similarity">
    <text evidence="1 2">Belongs to the anti-sigma-factor antagonist family.</text>
</comment>
<dbReference type="PROSITE" id="PS50801">
    <property type="entry name" value="STAS"/>
    <property type="match status" value="1"/>
</dbReference>
<evidence type="ECO:0000259" key="3">
    <source>
        <dbReference type="PROSITE" id="PS50801"/>
    </source>
</evidence>
<dbReference type="SUPFAM" id="SSF52091">
    <property type="entry name" value="SpoIIaa-like"/>
    <property type="match status" value="1"/>
</dbReference>
<dbReference type="PANTHER" id="PTHR33495">
    <property type="entry name" value="ANTI-SIGMA FACTOR ANTAGONIST TM_1081-RELATED-RELATED"/>
    <property type="match status" value="1"/>
</dbReference>
<organism evidence="4 5">
    <name type="scientific">Alkalispirochaeta americana</name>
    <dbReference type="NCBI Taxonomy" id="159291"/>
    <lineage>
        <taxon>Bacteria</taxon>
        <taxon>Pseudomonadati</taxon>
        <taxon>Spirochaetota</taxon>
        <taxon>Spirochaetia</taxon>
        <taxon>Spirochaetales</taxon>
        <taxon>Spirochaetaceae</taxon>
        <taxon>Alkalispirochaeta</taxon>
    </lineage>
</organism>
<dbReference type="EMBL" id="FTMS01000003">
    <property type="protein sequence ID" value="SIQ06643.1"/>
    <property type="molecule type" value="Genomic_DNA"/>
</dbReference>
<evidence type="ECO:0000256" key="1">
    <source>
        <dbReference type="ARBA" id="ARBA00009013"/>
    </source>
</evidence>
<dbReference type="NCBIfam" id="TIGR00377">
    <property type="entry name" value="ant_ant_sig"/>
    <property type="match status" value="1"/>
</dbReference>
<proteinExistence type="inferred from homology"/>
<dbReference type="Proteomes" id="UP000186400">
    <property type="component" value="Unassembled WGS sequence"/>
</dbReference>
<dbReference type="InterPro" id="IPR003658">
    <property type="entry name" value="Anti-sigma_ant"/>
</dbReference>
<dbReference type="InterPro" id="IPR036513">
    <property type="entry name" value="STAS_dom_sf"/>
</dbReference>
<dbReference type="GO" id="GO:0043856">
    <property type="term" value="F:anti-sigma factor antagonist activity"/>
    <property type="evidence" value="ECO:0007669"/>
    <property type="project" value="InterPro"/>
</dbReference>